<dbReference type="Proteomes" id="UP001527052">
    <property type="component" value="Unassembled WGS sequence"/>
</dbReference>
<feature type="transmembrane region" description="Helical" evidence="1">
    <location>
        <begin position="116"/>
        <end position="136"/>
    </location>
</feature>
<dbReference type="EMBL" id="JAMDLZ010000035">
    <property type="protein sequence ID" value="MCY9548812.1"/>
    <property type="molecule type" value="Genomic_DNA"/>
</dbReference>
<evidence type="ECO:0000256" key="1">
    <source>
        <dbReference type="SAM" id="Phobius"/>
    </source>
</evidence>
<feature type="transmembrane region" description="Helical" evidence="1">
    <location>
        <begin position="24"/>
        <end position="42"/>
    </location>
</feature>
<proteinExistence type="predicted"/>
<keyword evidence="1" id="KW-1133">Transmembrane helix</keyword>
<gene>
    <name evidence="2" type="ORF">M5W82_18000</name>
</gene>
<accession>A0ABT4ET18</accession>
<name>A0ABT4ET18_9BACI</name>
<evidence type="ECO:0008006" key="4">
    <source>
        <dbReference type="Google" id="ProtNLM"/>
    </source>
</evidence>
<sequence>MSAATLFAKNVVKPKPIRPQTNAIIARYSVPVIALIALYFTFSGSGAITLLFLMGYGLVTQFVPAVVSNFMKKNPLTVKGVSAGIIVGISIVGWQAVTGANLSKLFPSWPSYIQDINIGFLALTVNIIVSLIVSSFTRNVTGKNNGLTKRKQ</sequence>
<feature type="transmembrane region" description="Helical" evidence="1">
    <location>
        <begin position="48"/>
        <end position="67"/>
    </location>
</feature>
<keyword evidence="1" id="KW-0472">Membrane</keyword>
<dbReference type="RefSeq" id="WP_268638845.1">
    <property type="nucleotide sequence ID" value="NZ_JAMDLZ010000035.1"/>
</dbReference>
<keyword evidence="3" id="KW-1185">Reference proteome</keyword>
<protein>
    <recommendedName>
        <fullName evidence="4">Sodium:solute symporter</fullName>
    </recommendedName>
</protein>
<organism evidence="2 3">
    <name type="scientific">Lysinibacillus xylanilyticus</name>
    <dbReference type="NCBI Taxonomy" id="582475"/>
    <lineage>
        <taxon>Bacteria</taxon>
        <taxon>Bacillati</taxon>
        <taxon>Bacillota</taxon>
        <taxon>Bacilli</taxon>
        <taxon>Bacillales</taxon>
        <taxon>Bacillaceae</taxon>
        <taxon>Lysinibacillus</taxon>
    </lineage>
</organism>
<feature type="transmembrane region" description="Helical" evidence="1">
    <location>
        <begin position="76"/>
        <end position="96"/>
    </location>
</feature>
<reference evidence="2 3" key="1">
    <citation type="submission" date="2022-05" db="EMBL/GenBank/DDBJ databases">
        <title>Genome Sequencing of Bee-Associated Microbes.</title>
        <authorList>
            <person name="Dunlap C."/>
        </authorList>
    </citation>
    <scope>NUCLEOTIDE SEQUENCE [LARGE SCALE GENOMIC DNA]</scope>
    <source>
        <strain evidence="2 3">NRRL BD-083</strain>
    </source>
</reference>
<evidence type="ECO:0000313" key="2">
    <source>
        <dbReference type="EMBL" id="MCY9548812.1"/>
    </source>
</evidence>
<evidence type="ECO:0000313" key="3">
    <source>
        <dbReference type="Proteomes" id="UP001527052"/>
    </source>
</evidence>
<comment type="caution">
    <text evidence="2">The sequence shown here is derived from an EMBL/GenBank/DDBJ whole genome shotgun (WGS) entry which is preliminary data.</text>
</comment>
<keyword evidence="1" id="KW-0812">Transmembrane</keyword>